<feature type="binding site" evidence="1">
    <location>
        <position position="113"/>
    </location>
    <ligand>
        <name>L-histidine</name>
        <dbReference type="ChEBI" id="CHEBI:57595"/>
    </ligand>
</feature>
<accession>A0A858BVQ6</accession>
<dbReference type="Pfam" id="PF13393">
    <property type="entry name" value="tRNA-synt_His"/>
    <property type="match status" value="1"/>
</dbReference>
<evidence type="ECO:0000313" key="4">
    <source>
        <dbReference type="Proteomes" id="UP000466848"/>
    </source>
</evidence>
<dbReference type="GO" id="GO:0016740">
    <property type="term" value="F:transferase activity"/>
    <property type="evidence" value="ECO:0007669"/>
    <property type="project" value="UniProtKB-ARBA"/>
</dbReference>
<dbReference type="AlphaFoldDB" id="A0A858BVQ6"/>
<dbReference type="Gene3D" id="3.30.930.10">
    <property type="entry name" value="Bira Bifunctional Protein, Domain 2"/>
    <property type="match status" value="1"/>
</dbReference>
<organism evidence="3 4">
    <name type="scientific">Aminipila butyrica</name>
    <dbReference type="NCBI Taxonomy" id="433296"/>
    <lineage>
        <taxon>Bacteria</taxon>
        <taxon>Bacillati</taxon>
        <taxon>Bacillota</taxon>
        <taxon>Clostridia</taxon>
        <taxon>Peptostreptococcales</taxon>
        <taxon>Anaerovoracaceae</taxon>
        <taxon>Aminipila</taxon>
    </lineage>
</organism>
<dbReference type="EMBL" id="CP048649">
    <property type="protein sequence ID" value="QIB70023.1"/>
    <property type="molecule type" value="Genomic_DNA"/>
</dbReference>
<dbReference type="PANTHER" id="PTHR11476">
    <property type="entry name" value="HISTIDYL-TRNA SYNTHETASE"/>
    <property type="match status" value="1"/>
</dbReference>
<proteinExistence type="predicted"/>
<feature type="domain" description="Class II Histidinyl-tRNA synthetase (HisRS)-like catalytic core" evidence="2">
    <location>
        <begin position="10"/>
        <end position="301"/>
    </location>
</feature>
<gene>
    <name evidence="3" type="ORF">Ami103574_12260</name>
</gene>
<dbReference type="KEGG" id="abut:Ami103574_12260"/>
<dbReference type="GO" id="GO:0140096">
    <property type="term" value="F:catalytic activity, acting on a protein"/>
    <property type="evidence" value="ECO:0007669"/>
    <property type="project" value="UniProtKB-ARBA"/>
</dbReference>
<feature type="binding site" evidence="1">
    <location>
        <position position="96"/>
    </location>
    <ligand>
        <name>L-histidine</name>
        <dbReference type="ChEBI" id="CHEBI:57595"/>
    </ligand>
</feature>
<name>A0A858BVQ6_9FIRM</name>
<protein>
    <recommendedName>
        <fullName evidence="2">Class II Histidinyl-tRNA synthetase (HisRS)-like catalytic core domain-containing protein</fullName>
    </recommendedName>
</protein>
<dbReference type="PIRSF" id="PIRSF001549">
    <property type="entry name" value="His-tRNA_synth"/>
    <property type="match status" value="1"/>
</dbReference>
<sequence length="374" mass="42304">MKPIETLLSQEERITLDLRFLYESHGYSPFKMSKFEEYDLYARNKDFLLSDTIISFTDTDGRLMALKPDVTLSIIKNIKEDRGGLQKVYYHENIYRVSKDTHTYREFMQLGLECMGLIDLYHLVEVSLLAAASLKAIHSHYILSLSHMGILSALLADLSLNWEQEKQILQFIGEKNRHGIKTVCQQAGSSREACQRLTDLLAAYGPPKVVLPRLRTICTSEKTASLLDELERICQVLTPDHGDSILLDFSIKGGMNYYNGLVFQGFIQGIPSAVLSGGQYDKLMEKMGKTQGALGFAIYLDLLDYLGSVQKDCDIDVLLLYQESTDVTLLIETVKKLQEEGLSVQVQPLIPEKLKYKKLLQIKGGRLETLESTD</sequence>
<keyword evidence="4" id="KW-1185">Reference proteome</keyword>
<dbReference type="InterPro" id="IPR004516">
    <property type="entry name" value="HisRS/HisZ"/>
</dbReference>
<dbReference type="Proteomes" id="UP000466848">
    <property type="component" value="Chromosome"/>
</dbReference>
<feature type="binding site" evidence="1">
    <location>
        <begin position="69"/>
        <end position="71"/>
    </location>
    <ligand>
        <name>L-histidine</name>
        <dbReference type="ChEBI" id="CHEBI:57595"/>
    </ligand>
</feature>
<evidence type="ECO:0000313" key="3">
    <source>
        <dbReference type="EMBL" id="QIB70023.1"/>
    </source>
</evidence>
<feature type="binding site" evidence="1">
    <location>
        <begin position="257"/>
        <end position="258"/>
    </location>
    <ligand>
        <name>L-histidine</name>
        <dbReference type="ChEBI" id="CHEBI:57595"/>
    </ligand>
</feature>
<dbReference type="PANTHER" id="PTHR11476:SF7">
    <property type="entry name" value="HISTIDINE--TRNA LIGASE"/>
    <property type="match status" value="1"/>
</dbReference>
<evidence type="ECO:0000259" key="2">
    <source>
        <dbReference type="Pfam" id="PF13393"/>
    </source>
</evidence>
<feature type="binding site" evidence="1">
    <location>
        <position position="109"/>
    </location>
    <ligand>
        <name>L-histidine</name>
        <dbReference type="ChEBI" id="CHEBI:57595"/>
    </ligand>
</feature>
<dbReference type="InterPro" id="IPR045864">
    <property type="entry name" value="aa-tRNA-synth_II/BPL/LPL"/>
</dbReference>
<dbReference type="SUPFAM" id="SSF55681">
    <property type="entry name" value="Class II aaRS and biotin synthetases"/>
    <property type="match status" value="1"/>
</dbReference>
<dbReference type="InterPro" id="IPR041715">
    <property type="entry name" value="HisRS-like_core"/>
</dbReference>
<evidence type="ECO:0000256" key="1">
    <source>
        <dbReference type="PIRSR" id="PIRSR001549-1"/>
    </source>
</evidence>
<reference evidence="3 4" key="1">
    <citation type="submission" date="2020-02" db="EMBL/GenBank/DDBJ databases">
        <authorList>
            <person name="Kim Y.B."/>
            <person name="Roh S.W."/>
        </authorList>
    </citation>
    <scope>NUCLEOTIDE SEQUENCE [LARGE SCALE GENOMIC DNA]</scope>
    <source>
        <strain evidence="3 4">DSM 103574</strain>
    </source>
</reference>
<dbReference type="RefSeq" id="WP_163067263.1">
    <property type="nucleotide sequence ID" value="NZ_CP048649.1"/>
</dbReference>
<dbReference type="GO" id="GO:0005737">
    <property type="term" value="C:cytoplasm"/>
    <property type="evidence" value="ECO:0007669"/>
    <property type="project" value="InterPro"/>
</dbReference>